<sequence>MKKLSLNKILDNRNLLISSIGVSSIGDTVFNITIMWFIYQETQSAISTSIIGVLWHLTSIFISPFAGTFVDRHTPNRVLLWSYFASGLICILFVLGYIILEYRDFVIYSSVFLLNSINTFIMPAKNRTLGKIVQKEKIPQVNGLIVSVNQISDIIGNSISGLLIGILGFAGSILFDSITFFIASLLISHLKIKRLDKDQNITGFVETNQYKGNYKKDLIDGIKFILRHRTMGKLVLLVLLINISSLVGPLYIILVNEQFKGGPTEYGILQIFGALGSIIGGLSIKYFNKLISPGKGLFVSWIIAGILMAFLSVTSLMIVGYIIFFFYCFFLVLGNIIFSSLKIVLVEDKYRGRIEGVTYSLSSILIPLSTLLGGILAEYTNVSIVFTFSGLWIVFVGIIFFFDKELKQLKHFKN</sequence>
<feature type="transmembrane region" description="Helical" evidence="6">
    <location>
        <begin position="78"/>
        <end position="99"/>
    </location>
</feature>
<evidence type="ECO:0000313" key="8">
    <source>
        <dbReference type="Proteomes" id="UP000040576"/>
    </source>
</evidence>
<evidence type="ECO:0000256" key="1">
    <source>
        <dbReference type="ARBA" id="ARBA00004651"/>
    </source>
</evidence>
<evidence type="ECO:0000256" key="4">
    <source>
        <dbReference type="ARBA" id="ARBA00022989"/>
    </source>
</evidence>
<keyword evidence="2" id="KW-1003">Cell membrane</keyword>
<keyword evidence="4 6" id="KW-1133">Transmembrane helix</keyword>
<feature type="transmembrane region" description="Helical" evidence="6">
    <location>
        <begin position="15"/>
        <end position="39"/>
    </location>
</feature>
<name>A0A090KWU1_9BACI</name>
<dbReference type="EMBL" id="CCRF01000102">
    <property type="protein sequence ID" value="CEE03204.1"/>
    <property type="molecule type" value="Genomic_DNA"/>
</dbReference>
<feature type="transmembrane region" description="Helical" evidence="6">
    <location>
        <begin position="45"/>
        <end position="66"/>
    </location>
</feature>
<evidence type="ECO:0000256" key="3">
    <source>
        <dbReference type="ARBA" id="ARBA00022692"/>
    </source>
</evidence>
<evidence type="ECO:0000256" key="2">
    <source>
        <dbReference type="ARBA" id="ARBA00022475"/>
    </source>
</evidence>
<dbReference type="AlphaFoldDB" id="A0A090KWU1"/>
<dbReference type="GO" id="GO:0005886">
    <property type="term" value="C:plasma membrane"/>
    <property type="evidence" value="ECO:0007669"/>
    <property type="project" value="UniProtKB-SubCell"/>
</dbReference>
<dbReference type="PANTHER" id="PTHR23513">
    <property type="entry name" value="INTEGRAL MEMBRANE EFFLUX PROTEIN-RELATED"/>
    <property type="match status" value="1"/>
</dbReference>
<dbReference type="InterPro" id="IPR022324">
    <property type="entry name" value="Bacilysin_exporter_BacE_put"/>
</dbReference>
<evidence type="ECO:0000256" key="5">
    <source>
        <dbReference type="ARBA" id="ARBA00023136"/>
    </source>
</evidence>
<feature type="transmembrane region" description="Helical" evidence="6">
    <location>
        <begin position="296"/>
        <end position="318"/>
    </location>
</feature>
<dbReference type="Pfam" id="PF07690">
    <property type="entry name" value="MFS_1"/>
    <property type="match status" value="1"/>
</dbReference>
<feature type="transmembrane region" description="Helical" evidence="6">
    <location>
        <begin position="324"/>
        <end position="345"/>
    </location>
</feature>
<dbReference type="InterPro" id="IPR036259">
    <property type="entry name" value="MFS_trans_sf"/>
</dbReference>
<proteinExistence type="predicted"/>
<keyword evidence="8" id="KW-1185">Reference proteome</keyword>
<feature type="transmembrane region" description="Helical" evidence="6">
    <location>
        <begin position="166"/>
        <end position="187"/>
    </location>
</feature>
<feature type="transmembrane region" description="Helical" evidence="6">
    <location>
        <begin position="234"/>
        <end position="254"/>
    </location>
</feature>
<reference evidence="7 8" key="1">
    <citation type="submission" date="2014-07" db="EMBL/GenBank/DDBJ databases">
        <authorList>
            <person name="Wibberg Daniel"/>
        </authorList>
    </citation>
    <scope>NUCLEOTIDE SEQUENCE [LARGE SCALE GENOMIC DNA]</scope>
</reference>
<dbReference type="PANTHER" id="PTHR23513:SF6">
    <property type="entry name" value="MAJOR FACILITATOR SUPERFAMILY ASSOCIATED DOMAIN-CONTAINING PROTEIN"/>
    <property type="match status" value="1"/>
</dbReference>
<comment type="subcellular location">
    <subcellularLocation>
        <location evidence="1">Cell membrane</location>
        <topology evidence="1">Multi-pass membrane protein</topology>
    </subcellularLocation>
</comment>
<gene>
    <name evidence="7" type="ORF">BT1A1_3423</name>
</gene>
<dbReference type="Proteomes" id="UP000040576">
    <property type="component" value="Unassembled WGS sequence"/>
</dbReference>
<dbReference type="PRINTS" id="PR01988">
    <property type="entry name" value="EXPORTERBACE"/>
</dbReference>
<feature type="transmembrane region" description="Helical" evidence="6">
    <location>
        <begin position="382"/>
        <end position="402"/>
    </location>
</feature>
<dbReference type="CDD" id="cd06173">
    <property type="entry name" value="MFS_MefA_like"/>
    <property type="match status" value="1"/>
</dbReference>
<dbReference type="Gene3D" id="1.20.1250.20">
    <property type="entry name" value="MFS general substrate transporter like domains"/>
    <property type="match status" value="1"/>
</dbReference>
<protein>
    <submittedName>
        <fullName evidence="7">Putative membrane protein</fullName>
    </submittedName>
</protein>
<organism evidence="7 8">
    <name type="scientific">Caldibacillus thermoamylovorans</name>
    <dbReference type="NCBI Taxonomy" id="35841"/>
    <lineage>
        <taxon>Bacteria</taxon>
        <taxon>Bacillati</taxon>
        <taxon>Bacillota</taxon>
        <taxon>Bacilli</taxon>
        <taxon>Bacillales</taxon>
        <taxon>Bacillaceae</taxon>
        <taxon>Caldibacillus</taxon>
    </lineage>
</organism>
<feature type="transmembrane region" description="Helical" evidence="6">
    <location>
        <begin position="357"/>
        <end position="376"/>
    </location>
</feature>
<keyword evidence="5 6" id="KW-0472">Membrane</keyword>
<evidence type="ECO:0000313" key="7">
    <source>
        <dbReference type="EMBL" id="CEE03204.1"/>
    </source>
</evidence>
<dbReference type="RefSeq" id="WP_034773393.1">
    <property type="nucleotide sequence ID" value="NZ_CCRF01000102.1"/>
</dbReference>
<accession>A0A090KWU1</accession>
<feature type="transmembrane region" description="Helical" evidence="6">
    <location>
        <begin position="266"/>
        <end position="284"/>
    </location>
</feature>
<dbReference type="InterPro" id="IPR011701">
    <property type="entry name" value="MFS"/>
</dbReference>
<dbReference type="GO" id="GO:0022857">
    <property type="term" value="F:transmembrane transporter activity"/>
    <property type="evidence" value="ECO:0007669"/>
    <property type="project" value="InterPro"/>
</dbReference>
<evidence type="ECO:0000256" key="6">
    <source>
        <dbReference type="SAM" id="Phobius"/>
    </source>
</evidence>
<keyword evidence="3 6" id="KW-0812">Transmembrane</keyword>
<feature type="transmembrane region" description="Helical" evidence="6">
    <location>
        <begin position="105"/>
        <end position="121"/>
    </location>
</feature>
<dbReference type="SUPFAM" id="SSF103473">
    <property type="entry name" value="MFS general substrate transporter"/>
    <property type="match status" value="1"/>
</dbReference>